<reference evidence="4" key="1">
    <citation type="submission" date="2017-02" db="UniProtKB">
        <authorList>
            <consortium name="WormBaseParasite"/>
        </authorList>
    </citation>
    <scope>IDENTIFICATION</scope>
</reference>
<evidence type="ECO:0000256" key="1">
    <source>
        <dbReference type="SAM" id="MobiDB-lite"/>
    </source>
</evidence>
<dbReference type="WBParaSite" id="ASIM_0000344101-mRNA-1">
    <property type="protein sequence ID" value="ASIM_0000344101-mRNA-1"/>
    <property type="gene ID" value="ASIM_0000344101"/>
</dbReference>
<dbReference type="EMBL" id="UYRR01004969">
    <property type="protein sequence ID" value="VDK21491.1"/>
    <property type="molecule type" value="Genomic_DNA"/>
</dbReference>
<keyword evidence="3" id="KW-1185">Reference proteome</keyword>
<evidence type="ECO:0000313" key="2">
    <source>
        <dbReference type="EMBL" id="VDK21491.1"/>
    </source>
</evidence>
<protein>
    <submittedName>
        <fullName evidence="2 4">Uncharacterized protein</fullName>
    </submittedName>
</protein>
<dbReference type="Proteomes" id="UP000267096">
    <property type="component" value="Unassembled WGS sequence"/>
</dbReference>
<evidence type="ECO:0000313" key="4">
    <source>
        <dbReference type="WBParaSite" id="ASIM_0000344101-mRNA-1"/>
    </source>
</evidence>
<feature type="compositionally biased region" description="Low complexity" evidence="1">
    <location>
        <begin position="121"/>
        <end position="142"/>
    </location>
</feature>
<proteinExistence type="predicted"/>
<gene>
    <name evidence="2" type="ORF">ASIM_LOCUS3284</name>
</gene>
<sequence>MDKYSPHGIALECGAALTSPTAHRKVQPFYSLPPPQRPLALAVPSSARDFTFADNVQIRSISDLSHKGASSALSLSVSQQFTHKLLTSARGPLMSTGHTSKSVDEQQHRLAAAGTTNRYRAPSPATTTSMTSSSCSAGVRRL</sequence>
<organism evidence="4">
    <name type="scientific">Anisakis simplex</name>
    <name type="common">Herring worm</name>
    <dbReference type="NCBI Taxonomy" id="6269"/>
    <lineage>
        <taxon>Eukaryota</taxon>
        <taxon>Metazoa</taxon>
        <taxon>Ecdysozoa</taxon>
        <taxon>Nematoda</taxon>
        <taxon>Chromadorea</taxon>
        <taxon>Rhabditida</taxon>
        <taxon>Spirurina</taxon>
        <taxon>Ascaridomorpha</taxon>
        <taxon>Ascaridoidea</taxon>
        <taxon>Anisakidae</taxon>
        <taxon>Anisakis</taxon>
        <taxon>Anisakis simplex complex</taxon>
    </lineage>
</organism>
<reference evidence="2 3" key="2">
    <citation type="submission" date="2018-11" db="EMBL/GenBank/DDBJ databases">
        <authorList>
            <consortium name="Pathogen Informatics"/>
        </authorList>
    </citation>
    <scope>NUCLEOTIDE SEQUENCE [LARGE SCALE GENOMIC DNA]</scope>
</reference>
<dbReference type="AlphaFoldDB" id="A0A0M3J797"/>
<accession>A0A0M3J797</accession>
<evidence type="ECO:0000313" key="3">
    <source>
        <dbReference type="Proteomes" id="UP000267096"/>
    </source>
</evidence>
<feature type="region of interest" description="Disordered" evidence="1">
    <location>
        <begin position="112"/>
        <end position="142"/>
    </location>
</feature>
<name>A0A0M3J797_ANISI</name>